<comment type="caution">
    <text evidence="1">The sequence shown here is derived from an EMBL/GenBank/DDBJ whole genome shotgun (WGS) entry which is preliminary data.</text>
</comment>
<evidence type="ECO:0000313" key="1">
    <source>
        <dbReference type="EMBL" id="KRS13557.1"/>
    </source>
</evidence>
<dbReference type="EMBL" id="LAXJ01000005">
    <property type="protein sequence ID" value="KRS13557.1"/>
    <property type="molecule type" value="Genomic_DNA"/>
</dbReference>
<dbReference type="AlphaFoldDB" id="A0A0T5NXB2"/>
<evidence type="ECO:0008006" key="3">
    <source>
        <dbReference type="Google" id="ProtNLM"/>
    </source>
</evidence>
<organism evidence="1 2">
    <name type="scientific">Roseovarius atlanticus</name>
    <dbReference type="NCBI Taxonomy" id="1641875"/>
    <lineage>
        <taxon>Bacteria</taxon>
        <taxon>Pseudomonadati</taxon>
        <taxon>Pseudomonadota</taxon>
        <taxon>Alphaproteobacteria</taxon>
        <taxon>Rhodobacterales</taxon>
        <taxon>Roseobacteraceae</taxon>
        <taxon>Roseovarius</taxon>
    </lineage>
</organism>
<accession>A0A0T5NXB2</accession>
<name>A0A0T5NXB2_9RHOB</name>
<dbReference type="InterPro" id="IPR009061">
    <property type="entry name" value="DNA-bd_dom_put_sf"/>
</dbReference>
<dbReference type="PATRIC" id="fig|1641875.4.peg.3704"/>
<proteinExistence type="predicted"/>
<keyword evidence="2" id="KW-1185">Reference proteome</keyword>
<evidence type="ECO:0000313" key="2">
    <source>
        <dbReference type="Proteomes" id="UP000051295"/>
    </source>
</evidence>
<dbReference type="Proteomes" id="UP000051295">
    <property type="component" value="Unassembled WGS sequence"/>
</dbReference>
<protein>
    <recommendedName>
        <fullName evidence="3">Helix-turn-helix domain-containing protein</fullName>
    </recommendedName>
</protein>
<dbReference type="STRING" id="1641875.XM53_06675"/>
<sequence length="67" mass="7639">MTKLTQDQLATRWHMSPRTLEQWRWLGKGPRFLKIGARVLYDEAEIEAFEAGQVCQNTHGPIGTGVL</sequence>
<reference evidence="1 2" key="1">
    <citation type="submission" date="2015-04" db="EMBL/GenBank/DDBJ databases">
        <title>The draft genome sequence of Roseovarius sp.R12b.</title>
        <authorList>
            <person name="Li G."/>
            <person name="Lai Q."/>
            <person name="Shao Z."/>
            <person name="Yan P."/>
        </authorList>
    </citation>
    <scope>NUCLEOTIDE SEQUENCE [LARGE SCALE GENOMIC DNA]</scope>
    <source>
        <strain evidence="1 2">R12B</strain>
    </source>
</reference>
<dbReference type="RefSeq" id="WP_057791581.1">
    <property type="nucleotide sequence ID" value="NZ_LAXJ01000005.1"/>
</dbReference>
<gene>
    <name evidence="1" type="ORF">XM53_06675</name>
</gene>
<dbReference type="SUPFAM" id="SSF46955">
    <property type="entry name" value="Putative DNA-binding domain"/>
    <property type="match status" value="1"/>
</dbReference>
<dbReference type="OrthoDB" id="9806994at2"/>